<feature type="repeat" description="TPR" evidence="3">
    <location>
        <begin position="272"/>
        <end position="305"/>
    </location>
</feature>
<reference evidence="4 5" key="1">
    <citation type="submission" date="2021-05" db="EMBL/GenBank/DDBJ databases">
        <title>Novel Bacillus species.</title>
        <authorList>
            <person name="Liu G."/>
        </authorList>
    </citation>
    <scope>NUCLEOTIDE SEQUENCE [LARGE SCALE GENOMIC DNA]</scope>
    <source>
        <strain evidence="4 5">FJAT-49732</strain>
    </source>
</reference>
<organism evidence="4 5">
    <name type="scientific">Lederbergia citrisecunda</name>
    <dbReference type="NCBI Taxonomy" id="2833583"/>
    <lineage>
        <taxon>Bacteria</taxon>
        <taxon>Bacillati</taxon>
        <taxon>Bacillota</taxon>
        <taxon>Bacilli</taxon>
        <taxon>Bacillales</taxon>
        <taxon>Bacillaceae</taxon>
        <taxon>Lederbergia</taxon>
    </lineage>
</organism>
<evidence type="ECO:0000256" key="2">
    <source>
        <dbReference type="ARBA" id="ARBA00022803"/>
    </source>
</evidence>
<evidence type="ECO:0000256" key="1">
    <source>
        <dbReference type="ARBA" id="ARBA00022737"/>
    </source>
</evidence>
<keyword evidence="1" id="KW-0677">Repeat</keyword>
<feature type="repeat" description="TPR" evidence="3">
    <location>
        <begin position="204"/>
        <end position="237"/>
    </location>
</feature>
<dbReference type="Pfam" id="PF13429">
    <property type="entry name" value="TPR_15"/>
    <property type="match status" value="1"/>
</dbReference>
<accession>A0A942TMK0</accession>
<name>A0A942TMK0_9BACI</name>
<dbReference type="SMART" id="SM00028">
    <property type="entry name" value="TPR"/>
    <property type="match status" value="5"/>
</dbReference>
<dbReference type="PROSITE" id="PS50005">
    <property type="entry name" value="TPR"/>
    <property type="match status" value="2"/>
</dbReference>
<dbReference type="SUPFAM" id="SSF48452">
    <property type="entry name" value="TPR-like"/>
    <property type="match status" value="2"/>
</dbReference>
<dbReference type="InterPro" id="IPR051012">
    <property type="entry name" value="CellSynth/LPSAsmb/PSIAsmb"/>
</dbReference>
<keyword evidence="5" id="KW-1185">Reference proteome</keyword>
<dbReference type="PANTHER" id="PTHR45586">
    <property type="entry name" value="TPR REPEAT-CONTAINING PROTEIN PA4667"/>
    <property type="match status" value="1"/>
</dbReference>
<gene>
    <name evidence="4" type="ORF">KHA93_07530</name>
</gene>
<keyword evidence="2 3" id="KW-0802">TPR repeat</keyword>
<comment type="caution">
    <text evidence="4">The sequence shown here is derived from an EMBL/GenBank/DDBJ whole genome shotgun (WGS) entry which is preliminary data.</text>
</comment>
<dbReference type="Gene3D" id="1.25.40.10">
    <property type="entry name" value="Tetratricopeptide repeat domain"/>
    <property type="match status" value="2"/>
</dbReference>
<evidence type="ECO:0000313" key="4">
    <source>
        <dbReference type="EMBL" id="MBS4199501.1"/>
    </source>
</evidence>
<proteinExistence type="predicted"/>
<evidence type="ECO:0000313" key="5">
    <source>
        <dbReference type="Proteomes" id="UP000682713"/>
    </source>
</evidence>
<sequence length="420" mass="48369">MNNAELMLKYIEEQNLSKAEKQFKKVKISGTDDEKYMLATSLAQYGYLDEAKELYEILLRFYPDEGELKLNLAELLVEMDQDDEALQYLESISKDDPNYPASLLVEADLYEMQGLFEVSENKLLKAKEIVPDESVVDYALGELYMTQGRFLEAARSFSILLTEESNVIEGVDINSRMAEALSAGGAFEDALAYYKKSLKNKTDIDLLFAYGLTAYQSAQYKVAIRAFKQLRDIDPHYHSLYLYLARSLEHEEKLDEALEVAEAGLKEDEFNKDLHYFAGKLALKIGDENKAEHFFRQALVLDPEYTESAISLNRLLIHQERYESVLEITEMFFEGGGADPQFHWDAAVSYQHTEQYAQALNEYEHAYNDLKNNQDFLVDYGYFLMEEGNGRAAAEIFKMLAEKDPANEEWISLLERLEEY</sequence>
<dbReference type="InterPro" id="IPR019734">
    <property type="entry name" value="TPR_rpt"/>
</dbReference>
<dbReference type="Pfam" id="PF14559">
    <property type="entry name" value="TPR_19"/>
    <property type="match status" value="1"/>
</dbReference>
<dbReference type="InterPro" id="IPR011990">
    <property type="entry name" value="TPR-like_helical_dom_sf"/>
</dbReference>
<protein>
    <submittedName>
        <fullName evidence="4">Tetratricopeptide repeat protein</fullName>
    </submittedName>
</protein>
<dbReference type="AlphaFoldDB" id="A0A942TMK0"/>
<dbReference type="PANTHER" id="PTHR45586:SF15">
    <property type="entry name" value="TPR REPEAT-CONTAINING PROTEIN YPIA"/>
    <property type="match status" value="1"/>
</dbReference>
<dbReference type="Proteomes" id="UP000682713">
    <property type="component" value="Unassembled WGS sequence"/>
</dbReference>
<evidence type="ECO:0000256" key="3">
    <source>
        <dbReference type="PROSITE-ProRule" id="PRU00339"/>
    </source>
</evidence>
<dbReference type="EMBL" id="JAGYPJ010000001">
    <property type="protein sequence ID" value="MBS4199501.1"/>
    <property type="molecule type" value="Genomic_DNA"/>
</dbReference>